<evidence type="ECO:0000256" key="1">
    <source>
        <dbReference type="SAM" id="MobiDB-lite"/>
    </source>
</evidence>
<organism evidence="2 3">
    <name type="scientific">Paramicrosporidium saccamoebae</name>
    <dbReference type="NCBI Taxonomy" id="1246581"/>
    <lineage>
        <taxon>Eukaryota</taxon>
        <taxon>Fungi</taxon>
        <taxon>Fungi incertae sedis</taxon>
        <taxon>Cryptomycota</taxon>
        <taxon>Cryptomycota incertae sedis</taxon>
        <taxon>Paramicrosporidium</taxon>
    </lineage>
</organism>
<gene>
    <name evidence="2" type="ORF">PSACC_00604</name>
</gene>
<protein>
    <submittedName>
        <fullName evidence="2">Uncharacterized protein</fullName>
    </submittedName>
</protein>
<comment type="caution">
    <text evidence="2">The sequence shown here is derived from an EMBL/GenBank/DDBJ whole genome shotgun (WGS) entry which is preliminary data.</text>
</comment>
<evidence type="ECO:0000313" key="3">
    <source>
        <dbReference type="Proteomes" id="UP000240830"/>
    </source>
</evidence>
<keyword evidence="3" id="KW-1185">Reference proteome</keyword>
<feature type="compositionally biased region" description="Polar residues" evidence="1">
    <location>
        <begin position="335"/>
        <end position="345"/>
    </location>
</feature>
<feature type="region of interest" description="Disordered" evidence="1">
    <location>
        <begin position="261"/>
        <end position="293"/>
    </location>
</feature>
<name>A0A2H9TPA2_9FUNG</name>
<feature type="non-terminal residue" evidence="2">
    <location>
        <position position="1"/>
    </location>
</feature>
<dbReference type="EMBL" id="MTSL01000051">
    <property type="protein sequence ID" value="PJF19575.1"/>
    <property type="molecule type" value="Genomic_DNA"/>
</dbReference>
<dbReference type="Proteomes" id="UP000240830">
    <property type="component" value="Unassembled WGS sequence"/>
</dbReference>
<evidence type="ECO:0000313" key="2">
    <source>
        <dbReference type="EMBL" id="PJF19575.1"/>
    </source>
</evidence>
<feature type="compositionally biased region" description="Polar residues" evidence="1">
    <location>
        <begin position="281"/>
        <end position="292"/>
    </location>
</feature>
<proteinExistence type="predicted"/>
<sequence>CIDPGNYSRVLGQLNDTLPPVSIVCRKASKFVRTVVNADYYAPSIGPFDLYPQNPPDLHPYYYYASDIHQLPFCKYCLVGRNRNLPGSLVTKKTAVYFLQGLFDVQTPFNLAKQVFDSIKAPFKVFQPFYRRGHGFSGWEEVEYIIAAVYGQSMSTGQQLDEKLADKRPMEWEFAETDNLLGKLWGCVNDAPLNEPVQGNFPKAEILKPIGTLHHDICPKAPQAALFFNAPLFYWWADLEKSATTLITLTMIFACFRTRRKGSDNAPTDISQRTREKTPITAKTHTKSQVKPTTVKLAPRTAILQTPKQAVGNRITEATSRRRRPTIELRRDQASIASSPRSMRTPSVEEPAKEIPAEAVRPISPVGMRPILNSGQHDELRQALARRAALHEANQAEK</sequence>
<accession>A0A2H9TPA2</accession>
<feature type="region of interest" description="Disordered" evidence="1">
    <location>
        <begin position="320"/>
        <end position="379"/>
    </location>
</feature>
<reference evidence="2 3" key="1">
    <citation type="submission" date="2016-10" db="EMBL/GenBank/DDBJ databases">
        <title>The genome of Paramicrosporidium saccamoebae is the missing link in understanding Cryptomycota and Microsporidia evolution.</title>
        <authorList>
            <person name="Quandt C.A."/>
            <person name="Beaudet D."/>
            <person name="Corsaro D."/>
            <person name="Michel R."/>
            <person name="Corradi N."/>
            <person name="James T."/>
        </authorList>
    </citation>
    <scope>NUCLEOTIDE SEQUENCE [LARGE SCALE GENOMIC DNA]</scope>
    <source>
        <strain evidence="2 3">KSL3</strain>
    </source>
</reference>
<dbReference type="AlphaFoldDB" id="A0A2H9TPA2"/>